<comment type="caution">
    <text evidence="1">The sequence shown here is derived from an EMBL/GenBank/DDBJ whole genome shotgun (WGS) entry which is preliminary data.</text>
</comment>
<evidence type="ECO:0000313" key="2">
    <source>
        <dbReference type="Proteomes" id="UP000053455"/>
    </source>
</evidence>
<dbReference type="Proteomes" id="UP000053455">
    <property type="component" value="Unassembled WGS sequence"/>
</dbReference>
<reference evidence="1 2" key="1">
    <citation type="submission" date="2015-04" db="EMBL/GenBank/DDBJ databases">
        <title>The draft genome sequence of Erythrobacter marinus HWDM-33.</title>
        <authorList>
            <person name="Zhuang L."/>
            <person name="Liu Y."/>
            <person name="Shao Z."/>
        </authorList>
    </citation>
    <scope>NUCLEOTIDE SEQUENCE [LARGE SCALE GENOMIC DNA]</scope>
    <source>
        <strain evidence="1 2">HWDM-33</strain>
    </source>
</reference>
<protein>
    <submittedName>
        <fullName evidence="1">Uncharacterized protein</fullName>
    </submittedName>
</protein>
<dbReference type="OrthoDB" id="7432973at2"/>
<keyword evidence="2" id="KW-1185">Reference proteome</keyword>
<accession>A0A0H0XRZ6</accession>
<proteinExistence type="predicted"/>
<dbReference type="PATRIC" id="fig|874156.12.peg.2696"/>
<name>A0A0H0XRZ6_9SPHN</name>
<organism evidence="1 2">
    <name type="scientific">Aurantiacibacter marinus</name>
    <dbReference type="NCBI Taxonomy" id="874156"/>
    <lineage>
        <taxon>Bacteria</taxon>
        <taxon>Pseudomonadati</taxon>
        <taxon>Pseudomonadota</taxon>
        <taxon>Alphaproteobacteria</taxon>
        <taxon>Sphingomonadales</taxon>
        <taxon>Erythrobacteraceae</taxon>
        <taxon>Aurantiacibacter</taxon>
    </lineage>
</organism>
<gene>
    <name evidence="1" type="ORF">AAV99_13070</name>
</gene>
<evidence type="ECO:0000313" key="1">
    <source>
        <dbReference type="EMBL" id="KLI63055.1"/>
    </source>
</evidence>
<sequence length="88" mass="9663">MPELMLDSWMLAGEASYVMWLRGIRLMAGGKLAEQEAGRMVSEKMLASMTLIPAVMAGGIGQSVESAGSRALAHYRKPVRANRRRLSR</sequence>
<dbReference type="EMBL" id="LBHU01000004">
    <property type="protein sequence ID" value="KLI63055.1"/>
    <property type="molecule type" value="Genomic_DNA"/>
</dbReference>
<dbReference type="AlphaFoldDB" id="A0A0H0XRZ6"/>